<evidence type="ECO:0000313" key="3">
    <source>
        <dbReference type="Proteomes" id="UP000236725"/>
    </source>
</evidence>
<dbReference type="InterPro" id="IPR045743">
    <property type="entry name" value="DUF6089"/>
</dbReference>
<evidence type="ECO:0000259" key="1">
    <source>
        <dbReference type="Pfam" id="PF19573"/>
    </source>
</evidence>
<protein>
    <submittedName>
        <fullName evidence="2">Outer membrane protein beta-barrel domain-containing protein</fullName>
    </submittedName>
</protein>
<comment type="caution">
    <text evidence="2">The sequence shown here is derived from an EMBL/GenBank/DDBJ whole genome shotgun (WGS) entry which is preliminary data.</text>
</comment>
<dbReference type="Gene3D" id="2.40.160.20">
    <property type="match status" value="1"/>
</dbReference>
<keyword evidence="3" id="KW-1185">Reference proteome</keyword>
<gene>
    <name evidence="2" type="ORF">SAMN05444001_10320</name>
</gene>
<dbReference type="InterPro" id="IPR011250">
    <property type="entry name" value="OMP/PagP_B-barrel"/>
</dbReference>
<dbReference type="RefSeq" id="WP_099464322.1">
    <property type="nucleotide sequence ID" value="NZ_FNVS01000003.1"/>
</dbReference>
<dbReference type="EMBL" id="FNVS01000003">
    <property type="protein sequence ID" value="SEF58660.1"/>
    <property type="molecule type" value="Genomic_DNA"/>
</dbReference>
<dbReference type="Proteomes" id="UP000236725">
    <property type="component" value="Unassembled WGS sequence"/>
</dbReference>
<dbReference type="AlphaFoldDB" id="A0A8G2BUL5"/>
<sequence length="234" mass="26005">MTSTFFQRILIIILLTGSFPVLYAQEYKYEIGGMAGGAYYMGDANKNAFFKGLNPALGAVFRYNANFRWAVKADLLWGRISGSTAGLDNVFPDNAQVSFNRNLIELGGQMEFNFFPYSDKFAYANAKRFSPYVLLGLGMTVAPGNGSTMASVNVPLGVGVKYKLKNRINLGCEFSFRKLFGDNLEGNAVLDNPYGIKSSFLKNKDWYSLLLLSVTWDFGPRNRPCNNKNSISGY</sequence>
<reference evidence="2 3" key="1">
    <citation type="submission" date="2016-10" db="EMBL/GenBank/DDBJ databases">
        <authorList>
            <person name="Varghese N."/>
            <person name="Submissions S."/>
        </authorList>
    </citation>
    <scope>NUCLEOTIDE SEQUENCE [LARGE SCALE GENOMIC DNA]</scope>
    <source>
        <strain evidence="2 3">DSM 29073</strain>
    </source>
</reference>
<dbReference type="SUPFAM" id="SSF56925">
    <property type="entry name" value="OMPA-like"/>
    <property type="match status" value="1"/>
</dbReference>
<evidence type="ECO:0000313" key="2">
    <source>
        <dbReference type="EMBL" id="SEF58660.1"/>
    </source>
</evidence>
<organism evidence="2 3">
    <name type="scientific">Parabacteroides chinchillae</name>
    <dbReference type="NCBI Taxonomy" id="871327"/>
    <lineage>
        <taxon>Bacteria</taxon>
        <taxon>Pseudomonadati</taxon>
        <taxon>Bacteroidota</taxon>
        <taxon>Bacteroidia</taxon>
        <taxon>Bacteroidales</taxon>
        <taxon>Tannerellaceae</taxon>
        <taxon>Parabacteroides</taxon>
    </lineage>
</organism>
<proteinExistence type="predicted"/>
<feature type="domain" description="DUF6089" evidence="1">
    <location>
        <begin position="8"/>
        <end position="225"/>
    </location>
</feature>
<accession>A0A8G2BUL5</accession>
<name>A0A8G2BUL5_9BACT</name>
<dbReference type="Pfam" id="PF19573">
    <property type="entry name" value="DUF6089"/>
    <property type="match status" value="1"/>
</dbReference>